<dbReference type="SUPFAM" id="SSF51197">
    <property type="entry name" value="Clavaminate synthase-like"/>
    <property type="match status" value="1"/>
</dbReference>
<reference evidence="4" key="2">
    <citation type="submission" date="2022-01" db="EMBL/GenBank/DDBJ databases">
        <authorList>
            <person name="Yamashiro T."/>
            <person name="Shiraishi A."/>
            <person name="Satake H."/>
            <person name="Nakayama K."/>
        </authorList>
    </citation>
    <scope>NUCLEOTIDE SEQUENCE</scope>
</reference>
<feature type="domain" description="Integrase catalytic" evidence="2">
    <location>
        <begin position="544"/>
        <end position="702"/>
    </location>
</feature>
<keyword evidence="5" id="KW-1185">Reference proteome</keyword>
<dbReference type="PROSITE" id="PS51471">
    <property type="entry name" value="FE2OG_OXY"/>
    <property type="match status" value="1"/>
</dbReference>
<dbReference type="PROSITE" id="PS50994">
    <property type="entry name" value="INTEGRASE"/>
    <property type="match status" value="1"/>
</dbReference>
<evidence type="ECO:0000313" key="5">
    <source>
        <dbReference type="Proteomes" id="UP001151760"/>
    </source>
</evidence>
<reference evidence="4" key="1">
    <citation type="journal article" date="2022" name="Int. J. Mol. Sci.">
        <title>Draft Genome of Tanacetum Coccineum: Genomic Comparison of Closely Related Tanacetum-Family Plants.</title>
        <authorList>
            <person name="Yamashiro T."/>
            <person name="Shiraishi A."/>
            <person name="Nakayama K."/>
            <person name="Satake H."/>
        </authorList>
    </citation>
    <scope>NUCLEOTIDE SEQUENCE</scope>
</reference>
<comment type="caution">
    <text evidence="4">The sequence shown here is derived from an EMBL/GenBank/DDBJ whole genome shotgun (WGS) entry which is preliminary data.</text>
</comment>
<keyword evidence="4" id="KW-0548">Nucleotidyltransferase</keyword>
<evidence type="ECO:0000259" key="2">
    <source>
        <dbReference type="PROSITE" id="PS50994"/>
    </source>
</evidence>
<organism evidence="4 5">
    <name type="scientific">Tanacetum coccineum</name>
    <dbReference type="NCBI Taxonomy" id="301880"/>
    <lineage>
        <taxon>Eukaryota</taxon>
        <taxon>Viridiplantae</taxon>
        <taxon>Streptophyta</taxon>
        <taxon>Embryophyta</taxon>
        <taxon>Tracheophyta</taxon>
        <taxon>Spermatophyta</taxon>
        <taxon>Magnoliopsida</taxon>
        <taxon>eudicotyledons</taxon>
        <taxon>Gunneridae</taxon>
        <taxon>Pentapetalae</taxon>
        <taxon>asterids</taxon>
        <taxon>campanulids</taxon>
        <taxon>Asterales</taxon>
        <taxon>Asteraceae</taxon>
        <taxon>Asteroideae</taxon>
        <taxon>Anthemideae</taxon>
        <taxon>Anthemidinae</taxon>
        <taxon>Tanacetum</taxon>
    </lineage>
</organism>
<feature type="domain" description="Fe2OG dioxygenase" evidence="3">
    <location>
        <begin position="108"/>
        <end position="206"/>
    </location>
</feature>
<gene>
    <name evidence="4" type="ORF">Tco_0843032</name>
</gene>
<dbReference type="InterPro" id="IPR012337">
    <property type="entry name" value="RNaseH-like_sf"/>
</dbReference>
<proteinExistence type="predicted"/>
<dbReference type="InterPro" id="IPR027443">
    <property type="entry name" value="IPNS-like_sf"/>
</dbReference>
<dbReference type="EMBL" id="BQNB010012841">
    <property type="protein sequence ID" value="GJT08570.1"/>
    <property type="molecule type" value="Genomic_DNA"/>
</dbReference>
<dbReference type="InterPro" id="IPR005123">
    <property type="entry name" value="Oxoglu/Fe-dep_dioxygenase_dom"/>
</dbReference>
<dbReference type="Pfam" id="PF00665">
    <property type="entry name" value="rve"/>
    <property type="match status" value="1"/>
</dbReference>
<dbReference type="InterPro" id="IPR001584">
    <property type="entry name" value="Integrase_cat-core"/>
</dbReference>
<evidence type="ECO:0000259" key="3">
    <source>
        <dbReference type="PROSITE" id="PS51471"/>
    </source>
</evidence>
<feature type="region of interest" description="Disordered" evidence="1">
    <location>
        <begin position="356"/>
        <end position="379"/>
    </location>
</feature>
<keyword evidence="4" id="KW-0695">RNA-directed DNA polymerase</keyword>
<sequence length="849" mass="97798">MRVLYDEFFNMPVEDKLGVYTEKIGKGCRLYTSGMNYAKEGLKYWKDTLKHPCHPLEEHTSSWPEKPTRYREEVGKYSIEVRKMGFKILELIAEGLGLNKGHFEEVGQEQSMAINHYPPCPDPSLAMGIGDHTDPNLITFLQQDHYGLQLLKNGKWMGIEPIPNAFVVNPGYQLQIISNGTLKSPEHRGVLNSTASRTSIVTFFAPSQSIPLVVEPAKELVTSTTPQVFKSYIYNEFLAEYLAFIRKPGTVFGFPPYPFNYTTRKLTIEEMLAKFFDEGKREHEEMEIFIKEFRTTNELLLKERSNLLSELEIKVNELSKVMGNVLVPKNKVKGVTTKGGKMTFSKEINQTRINKNEPPRFEQDVQENPHDDGVENKSSSIPEKLLNHCCLAQPTATKRKRPTSFTIPCKVLEKHTEAEDLAADYLSRFENQHMEVLTEREIVDKLSDEHLMVLKSKFNNDEPWYADFVNYIVGKVVPPNWTFEKRKRFFSQVKTYFWEEPYAFKLYTDNIMRRCVAGSETIEILAHCHSGSTGGHHSANITAKKVCEVFDVWGLDFMGPFPQSRGNKYILVAVDYVSKWVEAQALPTNDARVVVKFLRSLFARFGVPKALISDRGTHFCNSQLEKALQRYGVTHKLSTAYHPQSNGQTEVTNRAIKRILERSVGYNPKGWSEKLNDALWAFRTAYKTPTGCTPFRLVYGKACHLPVEIEHKAHWALKQCNMDLTLASESRLMQLNELAELRDGAYKNTRIYKERTKKWHDSRLRDDKDFKVDDKVLLYNSRLKMFPGKLKSKWSSPNIVKTVYPHGAIEIIDKDGFSFKVNRQRLKKYYRGNIDKEDDELIEFENGVT</sequence>
<dbReference type="Proteomes" id="UP001151760">
    <property type="component" value="Unassembled WGS sequence"/>
</dbReference>
<feature type="compositionally biased region" description="Basic and acidic residues" evidence="1">
    <location>
        <begin position="356"/>
        <end position="375"/>
    </location>
</feature>
<dbReference type="PANTHER" id="PTHR47266">
    <property type="entry name" value="ENDONUCLEASE-RELATED"/>
    <property type="match status" value="1"/>
</dbReference>
<dbReference type="Gene3D" id="3.30.420.10">
    <property type="entry name" value="Ribonuclease H-like superfamily/Ribonuclease H"/>
    <property type="match status" value="1"/>
</dbReference>
<dbReference type="SUPFAM" id="SSF53098">
    <property type="entry name" value="Ribonuclease H-like"/>
    <property type="match status" value="1"/>
</dbReference>
<name>A0ABQ5B0W9_9ASTR</name>
<dbReference type="InterPro" id="IPR052160">
    <property type="entry name" value="Gypsy_RT_Integrase-like"/>
</dbReference>
<dbReference type="GO" id="GO:0003964">
    <property type="term" value="F:RNA-directed DNA polymerase activity"/>
    <property type="evidence" value="ECO:0007669"/>
    <property type="project" value="UniProtKB-KW"/>
</dbReference>
<dbReference type="InterPro" id="IPR036397">
    <property type="entry name" value="RNaseH_sf"/>
</dbReference>
<keyword evidence="4" id="KW-0808">Transferase</keyword>
<dbReference type="InterPro" id="IPR044861">
    <property type="entry name" value="IPNS-like_FE2OG_OXY"/>
</dbReference>
<dbReference type="Pfam" id="PF03171">
    <property type="entry name" value="2OG-FeII_Oxy"/>
    <property type="match status" value="1"/>
</dbReference>
<evidence type="ECO:0000256" key="1">
    <source>
        <dbReference type="SAM" id="MobiDB-lite"/>
    </source>
</evidence>
<dbReference type="Gene3D" id="2.60.120.330">
    <property type="entry name" value="B-lactam Antibiotic, Isopenicillin N Synthase, Chain"/>
    <property type="match status" value="1"/>
</dbReference>
<accession>A0ABQ5B0W9</accession>
<protein>
    <submittedName>
        <fullName evidence="4">Reverse transcriptase domain-containing protein</fullName>
    </submittedName>
</protein>
<evidence type="ECO:0000313" key="4">
    <source>
        <dbReference type="EMBL" id="GJT08570.1"/>
    </source>
</evidence>